<dbReference type="InterPro" id="IPR001647">
    <property type="entry name" value="HTH_TetR"/>
</dbReference>
<dbReference type="PRINTS" id="PR00455">
    <property type="entry name" value="HTHTETR"/>
</dbReference>
<organism evidence="4 5">
    <name type="scientific">Paenibacillus phoenicis</name>
    <dbReference type="NCBI Taxonomy" id="554117"/>
    <lineage>
        <taxon>Bacteria</taxon>
        <taxon>Bacillati</taxon>
        <taxon>Bacillota</taxon>
        <taxon>Bacilli</taxon>
        <taxon>Bacillales</taxon>
        <taxon>Paenibacillaceae</taxon>
        <taxon>Paenibacillus</taxon>
    </lineage>
</organism>
<dbReference type="RefSeq" id="WP_260071990.1">
    <property type="nucleotide sequence ID" value="NZ_CBCSKM010000047.1"/>
</dbReference>
<dbReference type="PANTHER" id="PTHR43479">
    <property type="entry name" value="ACREF/ENVCD OPERON REPRESSOR-RELATED"/>
    <property type="match status" value="1"/>
</dbReference>
<feature type="DNA-binding region" description="H-T-H motif" evidence="2">
    <location>
        <begin position="42"/>
        <end position="61"/>
    </location>
</feature>
<evidence type="ECO:0000256" key="1">
    <source>
        <dbReference type="ARBA" id="ARBA00023125"/>
    </source>
</evidence>
<dbReference type="InterPro" id="IPR050624">
    <property type="entry name" value="HTH-type_Tx_Regulator"/>
</dbReference>
<protein>
    <submittedName>
        <fullName evidence="4">TetR/AcrR family transcriptional regulator</fullName>
    </submittedName>
</protein>
<feature type="domain" description="HTH tetR-type" evidence="3">
    <location>
        <begin position="19"/>
        <end position="79"/>
    </location>
</feature>
<dbReference type="InterPro" id="IPR054422">
    <property type="entry name" value="TetR-like_HI_0893_C"/>
</dbReference>
<evidence type="ECO:0000256" key="2">
    <source>
        <dbReference type="PROSITE-ProRule" id="PRU00335"/>
    </source>
</evidence>
<comment type="caution">
    <text evidence="4">The sequence shown here is derived from an EMBL/GenBank/DDBJ whole genome shotgun (WGS) entry which is preliminary data.</text>
</comment>
<accession>A0ABU5PFS6</accession>
<dbReference type="Pfam" id="PF00440">
    <property type="entry name" value="TetR_N"/>
    <property type="match status" value="1"/>
</dbReference>
<dbReference type="PROSITE" id="PS50977">
    <property type="entry name" value="HTH_TETR_2"/>
    <property type="match status" value="1"/>
</dbReference>
<reference evidence="4 5" key="1">
    <citation type="submission" date="2023-12" db="EMBL/GenBank/DDBJ databases">
        <title>Whole genome sequencing of Paenibacillus phoenicis isolated from the Phoenix Mars Lander spacecraft assembly facility.</title>
        <authorList>
            <person name="Garcia A."/>
            <person name="Venkateswaran K."/>
        </authorList>
    </citation>
    <scope>NUCLEOTIDE SEQUENCE [LARGE SCALE GENOMIC DNA]</scope>
    <source>
        <strain evidence="4 5">3PO2SA</strain>
    </source>
</reference>
<gene>
    <name evidence="4" type="ORF">U9M73_01995</name>
</gene>
<dbReference type="EMBL" id="JAYERP010000001">
    <property type="protein sequence ID" value="MEA3568771.1"/>
    <property type="molecule type" value="Genomic_DNA"/>
</dbReference>
<evidence type="ECO:0000313" key="5">
    <source>
        <dbReference type="Proteomes" id="UP001292216"/>
    </source>
</evidence>
<sequence>MLTFDRTFDYNVAMKNKSDNKTELIYQTTIELLNEIGLSEISMSKIAKRANISSSTIYFYFESKEDLLIKLYFKLKEQMHEKMFLGVTADMSVKAAFEKILRNYSSYIVNNQANFLLMEQFLDSPFIQKHCKDQNGGVFKPMYPLFERGIKEGLFKDSETNLLVTYSCLPFVQMGKEYINGEYEFSPANIDKMIQMSWDAIKA</sequence>
<keyword evidence="1 2" id="KW-0238">DNA-binding</keyword>
<dbReference type="InterPro" id="IPR009057">
    <property type="entry name" value="Homeodomain-like_sf"/>
</dbReference>
<name>A0ABU5PFS6_9BACL</name>
<dbReference type="Pfam" id="PF22604">
    <property type="entry name" value="TetR_HI_0893_C"/>
    <property type="match status" value="1"/>
</dbReference>
<dbReference type="SUPFAM" id="SSF46689">
    <property type="entry name" value="Homeodomain-like"/>
    <property type="match status" value="1"/>
</dbReference>
<proteinExistence type="predicted"/>
<evidence type="ECO:0000259" key="3">
    <source>
        <dbReference type="PROSITE" id="PS50977"/>
    </source>
</evidence>
<dbReference type="Proteomes" id="UP001292216">
    <property type="component" value="Unassembled WGS sequence"/>
</dbReference>
<dbReference type="PANTHER" id="PTHR43479:SF11">
    <property type="entry name" value="ACREF_ENVCD OPERON REPRESSOR-RELATED"/>
    <property type="match status" value="1"/>
</dbReference>
<keyword evidence="5" id="KW-1185">Reference proteome</keyword>
<dbReference type="Gene3D" id="1.10.357.10">
    <property type="entry name" value="Tetracycline Repressor, domain 2"/>
    <property type="match status" value="1"/>
</dbReference>
<evidence type="ECO:0000313" key="4">
    <source>
        <dbReference type="EMBL" id="MEA3568771.1"/>
    </source>
</evidence>